<dbReference type="RefSeq" id="WP_191126093.1">
    <property type="nucleotide sequence ID" value="NZ_JACXWY010000045.1"/>
</dbReference>
<dbReference type="EMBL" id="JACXWY010000045">
    <property type="protein sequence ID" value="MBD3849576.1"/>
    <property type="molecule type" value="Genomic_DNA"/>
</dbReference>
<sequence length="579" mass="64004">MTGDSEFRIRPGRIRSTRAQAARPFIAQALAAAQKAGARVSRAGKISPGNRSTFGRGRTASVRANRLLTGRSRIVVIKTRVVRHTARAAPLAAHLNYLRREGVTRDGEKARLFGPETDEVDGRAFAERCQDDRHHFRFIVSPEDAVDMADLKSFTRDLMGQMERDLCTKLDWAGVDHWNTDNPHVHIIVRGRAEDGQDLVISRDYIKEGMRARAADLVTQELGLRTDLDIRRNLERQVEAERWTQLDRQLVRDGRQTGAIDMAIDPNAQPDEYHALKVGRLRKLETLGLADQVGPGQWMIDAKAEATLRELGERGDIIKRMHRALTDRGIERGSAGYVLAAESLDAPVIGRLVDRGLDDELKGSAYAVVDGVDGRTHHIKLSDLDAAGDSAPGSIVELRKFDDAQGQRRVVIAVRSDLDIDRQITATGATWLDRQNIAREPAALSEAGFGAEVRQALDRRADHLVGQGFGERHGQRVTFNRGLIDTLRRRELEAAGEKLSAETGQPFNRAGSGEYVAGTYRQRLALASGRFAMLDDGLGFQLVPWSPSLEKQLGKHVSGVARDDGGIDWSFGRKRGLGL</sequence>
<protein>
    <submittedName>
        <fullName evidence="1">DUF3363 domain-containing protein</fullName>
    </submittedName>
</protein>
<reference evidence="1" key="1">
    <citation type="submission" date="2020-09" db="EMBL/GenBank/DDBJ databases">
        <title>Bosea spartocytisi sp. nov. a root nodule endophyte of Spartocytisus supranubius in the high mountain ecosystem fo the Teide National Park (Canary Islands, Spain).</title>
        <authorList>
            <person name="Pulido-Suarez L."/>
            <person name="Peix A."/>
            <person name="Igual J.M."/>
            <person name="Socas-Perez N."/>
            <person name="Velazquez E."/>
            <person name="Flores-Felix J.D."/>
            <person name="Leon-Barrios M."/>
        </authorList>
    </citation>
    <scope>NUCLEOTIDE SEQUENCE</scope>
    <source>
        <strain evidence="1">SSUT16</strain>
    </source>
</reference>
<dbReference type="Pfam" id="PF11843">
    <property type="entry name" value="DUF3363"/>
    <property type="match status" value="1"/>
</dbReference>
<accession>A0A927EE61</accession>
<proteinExistence type="predicted"/>
<dbReference type="AlphaFoldDB" id="A0A927EE61"/>
<evidence type="ECO:0000313" key="2">
    <source>
        <dbReference type="Proteomes" id="UP000619295"/>
    </source>
</evidence>
<name>A0A927EE61_9HYPH</name>
<evidence type="ECO:0000313" key="1">
    <source>
        <dbReference type="EMBL" id="MBD3849576.1"/>
    </source>
</evidence>
<dbReference type="InterPro" id="IPR021795">
    <property type="entry name" value="DUF3363"/>
</dbReference>
<keyword evidence="2" id="KW-1185">Reference proteome</keyword>
<dbReference type="Proteomes" id="UP000619295">
    <property type="component" value="Unassembled WGS sequence"/>
</dbReference>
<comment type="caution">
    <text evidence="1">The sequence shown here is derived from an EMBL/GenBank/DDBJ whole genome shotgun (WGS) entry which is preliminary data.</text>
</comment>
<gene>
    <name evidence="1" type="ORF">IED13_28090</name>
</gene>
<organism evidence="1 2">
    <name type="scientific">Bosea spartocytisi</name>
    <dbReference type="NCBI Taxonomy" id="2773451"/>
    <lineage>
        <taxon>Bacteria</taxon>
        <taxon>Pseudomonadati</taxon>
        <taxon>Pseudomonadota</taxon>
        <taxon>Alphaproteobacteria</taxon>
        <taxon>Hyphomicrobiales</taxon>
        <taxon>Boseaceae</taxon>
        <taxon>Bosea</taxon>
    </lineage>
</organism>